<reference evidence="3 4" key="1">
    <citation type="journal article" date="2013" name="PLoS Genet.">
        <title>Distinctive expansion of potential virulence genes in the genome of the oomycete fish pathogen Saprolegnia parasitica.</title>
        <authorList>
            <person name="Jiang R.H."/>
            <person name="de Bruijn I."/>
            <person name="Haas B.J."/>
            <person name="Belmonte R."/>
            <person name="Lobach L."/>
            <person name="Christie J."/>
            <person name="van den Ackerveken G."/>
            <person name="Bottin A."/>
            <person name="Bulone V."/>
            <person name="Diaz-Moreno S.M."/>
            <person name="Dumas B."/>
            <person name="Fan L."/>
            <person name="Gaulin E."/>
            <person name="Govers F."/>
            <person name="Grenville-Briggs L.J."/>
            <person name="Horner N.R."/>
            <person name="Levin J.Z."/>
            <person name="Mammella M."/>
            <person name="Meijer H.J."/>
            <person name="Morris P."/>
            <person name="Nusbaum C."/>
            <person name="Oome S."/>
            <person name="Phillips A.J."/>
            <person name="van Rooyen D."/>
            <person name="Rzeszutek E."/>
            <person name="Saraiva M."/>
            <person name="Secombes C.J."/>
            <person name="Seidl M.F."/>
            <person name="Snel B."/>
            <person name="Stassen J.H."/>
            <person name="Sykes S."/>
            <person name="Tripathy S."/>
            <person name="van den Berg H."/>
            <person name="Vega-Arreguin J.C."/>
            <person name="Wawra S."/>
            <person name="Young S.K."/>
            <person name="Zeng Q."/>
            <person name="Dieguez-Uribeondo J."/>
            <person name="Russ C."/>
            <person name="Tyler B.M."/>
            <person name="van West P."/>
        </authorList>
    </citation>
    <scope>NUCLEOTIDE SEQUENCE [LARGE SCALE GENOMIC DNA]</scope>
    <source>
        <strain evidence="3 4">CBS 223.65</strain>
    </source>
</reference>
<evidence type="ECO:0000313" key="3">
    <source>
        <dbReference type="EMBL" id="KDO15988.1"/>
    </source>
</evidence>
<dbReference type="KEGG" id="spar:SPRG_18475"/>
<feature type="transmembrane region" description="Helical" evidence="2">
    <location>
        <begin position="231"/>
        <end position="253"/>
    </location>
</feature>
<dbReference type="VEuPathDB" id="FungiDB:SPRG_18475"/>
<sequence>MWVNRIASLEVHNATALPTPPPGTIEAPWRFLGTWEGFMMVRFAAQSSQPECYAVNGVNCLLGETVDDLLPQLTAYESNRTSGLSDATLSIFPAPCGPARQEHWGSDGYSVANDWCLQAARRLPIFEARGSPAHCIMQPSGYVAVWTRGNSSANCVANIKNIGWNDCRIFSHWGTCTASAERFLEGRSSSADWPTYGQSSCGSLETSCGLRQTTSGPTYYTLDGQLSDSGMLSILLGLFGFGVVGAGVSLYMWKKNNEVEARRQNIEATVCSSKDGDEDSGVYRASNDVHDDDRGPEPH</sequence>
<feature type="region of interest" description="Disordered" evidence="1">
    <location>
        <begin position="270"/>
        <end position="299"/>
    </location>
</feature>
<dbReference type="RefSeq" id="XP_012213304.1">
    <property type="nucleotide sequence ID" value="XM_012357914.1"/>
</dbReference>
<protein>
    <submittedName>
        <fullName evidence="3">Uncharacterized protein</fullName>
    </submittedName>
</protein>
<keyword evidence="2" id="KW-0472">Membrane</keyword>
<gene>
    <name evidence="3" type="ORF">SPRG_18475</name>
</gene>
<keyword evidence="2" id="KW-1133">Transmembrane helix</keyword>
<dbReference type="OrthoDB" id="10450277at2759"/>
<keyword evidence="4" id="KW-1185">Reference proteome</keyword>
<evidence type="ECO:0000256" key="1">
    <source>
        <dbReference type="SAM" id="MobiDB-lite"/>
    </source>
</evidence>
<dbReference type="STRING" id="695850.A0A067BCY6"/>
<dbReference type="EMBL" id="KK584420">
    <property type="protein sequence ID" value="KDO15988.1"/>
    <property type="molecule type" value="Genomic_DNA"/>
</dbReference>
<dbReference type="AlphaFoldDB" id="A0A067BCY6"/>
<proteinExistence type="predicted"/>
<dbReference type="OMA" id="CYAVNGV"/>
<evidence type="ECO:0000256" key="2">
    <source>
        <dbReference type="SAM" id="Phobius"/>
    </source>
</evidence>
<evidence type="ECO:0000313" key="4">
    <source>
        <dbReference type="Proteomes" id="UP000030745"/>
    </source>
</evidence>
<keyword evidence="2" id="KW-0812">Transmembrane</keyword>
<name>A0A067BCY6_SAPPC</name>
<feature type="compositionally biased region" description="Basic and acidic residues" evidence="1">
    <location>
        <begin position="287"/>
        <end position="299"/>
    </location>
</feature>
<dbReference type="Proteomes" id="UP000030745">
    <property type="component" value="Unassembled WGS sequence"/>
</dbReference>
<organism evidence="3 4">
    <name type="scientific">Saprolegnia parasitica (strain CBS 223.65)</name>
    <dbReference type="NCBI Taxonomy" id="695850"/>
    <lineage>
        <taxon>Eukaryota</taxon>
        <taxon>Sar</taxon>
        <taxon>Stramenopiles</taxon>
        <taxon>Oomycota</taxon>
        <taxon>Saprolegniomycetes</taxon>
        <taxon>Saprolegniales</taxon>
        <taxon>Saprolegniaceae</taxon>
        <taxon>Saprolegnia</taxon>
    </lineage>
</organism>
<dbReference type="GeneID" id="24140000"/>
<accession>A0A067BCY6</accession>